<dbReference type="EMBL" id="GDHC01008651">
    <property type="protein sequence ID" value="JAQ09978.1"/>
    <property type="molecule type" value="Transcribed_RNA"/>
</dbReference>
<protein>
    <submittedName>
        <fullName evidence="2">Uncharacterized protein</fullName>
    </submittedName>
</protein>
<feature type="compositionally biased region" description="Pro residues" evidence="1">
    <location>
        <begin position="87"/>
        <end position="97"/>
    </location>
</feature>
<name>A0A146LQ29_LYGHE</name>
<organism evidence="2">
    <name type="scientific">Lygus hesperus</name>
    <name type="common">Western plant bug</name>
    <dbReference type="NCBI Taxonomy" id="30085"/>
    <lineage>
        <taxon>Eukaryota</taxon>
        <taxon>Metazoa</taxon>
        <taxon>Ecdysozoa</taxon>
        <taxon>Arthropoda</taxon>
        <taxon>Hexapoda</taxon>
        <taxon>Insecta</taxon>
        <taxon>Pterygota</taxon>
        <taxon>Neoptera</taxon>
        <taxon>Paraneoptera</taxon>
        <taxon>Hemiptera</taxon>
        <taxon>Heteroptera</taxon>
        <taxon>Panheteroptera</taxon>
        <taxon>Cimicomorpha</taxon>
        <taxon>Miridae</taxon>
        <taxon>Mirini</taxon>
        <taxon>Lygus</taxon>
    </lineage>
</organism>
<gene>
    <name evidence="2" type="ORF">g.69872</name>
</gene>
<proteinExistence type="predicted"/>
<evidence type="ECO:0000256" key="1">
    <source>
        <dbReference type="SAM" id="MobiDB-lite"/>
    </source>
</evidence>
<feature type="region of interest" description="Disordered" evidence="1">
    <location>
        <begin position="87"/>
        <end position="117"/>
    </location>
</feature>
<accession>A0A146LQ29</accession>
<evidence type="ECO:0000313" key="2">
    <source>
        <dbReference type="EMBL" id="JAQ09978.1"/>
    </source>
</evidence>
<reference evidence="2" key="1">
    <citation type="journal article" date="2016" name="Gigascience">
        <title>De novo construction of an expanded transcriptome assembly for the western tarnished plant bug, Lygus hesperus.</title>
        <authorList>
            <person name="Tassone E.E."/>
            <person name="Geib S.M."/>
            <person name="Hall B."/>
            <person name="Fabrick J.A."/>
            <person name="Brent C.S."/>
            <person name="Hull J.J."/>
        </authorList>
    </citation>
    <scope>NUCLEOTIDE SEQUENCE</scope>
</reference>
<sequence length="117" mass="12430">MLASLLRGDLLGQDPITSTKPVVEGRATNFYQVAAQLAQHLLKVSAPCPEAQSTVPLVLLGPGLLDQRFQSGLPVVKKVVPAPVPVTPQPVALPEPAPSVVRNPTSRGRGRPRKRSM</sequence>
<feature type="compositionally biased region" description="Basic residues" evidence="1">
    <location>
        <begin position="108"/>
        <end position="117"/>
    </location>
</feature>
<dbReference type="AlphaFoldDB" id="A0A146LQ29"/>